<protein>
    <submittedName>
        <fullName evidence="4">SARP family transcriptional regulator</fullName>
    </submittedName>
</protein>
<dbReference type="PANTHER" id="PTHR47691">
    <property type="entry name" value="REGULATOR-RELATED"/>
    <property type="match status" value="1"/>
</dbReference>
<keyword evidence="1" id="KW-0802">TPR repeat</keyword>
<dbReference type="EMBL" id="ASQP01000384">
    <property type="protein sequence ID" value="OMI35926.1"/>
    <property type="molecule type" value="Genomic_DNA"/>
</dbReference>
<dbReference type="PRINTS" id="PR00364">
    <property type="entry name" value="DISEASERSIST"/>
</dbReference>
<dbReference type="SUPFAM" id="SSF52540">
    <property type="entry name" value="P-loop containing nucleoside triphosphate hydrolases"/>
    <property type="match status" value="1"/>
</dbReference>
<dbReference type="InterPro" id="IPR027417">
    <property type="entry name" value="P-loop_NTPase"/>
</dbReference>
<feature type="repeat" description="TPR" evidence="1">
    <location>
        <begin position="603"/>
        <end position="636"/>
    </location>
</feature>
<feature type="compositionally biased region" description="Polar residues" evidence="2">
    <location>
        <begin position="106"/>
        <end position="116"/>
    </location>
</feature>
<dbReference type="PROSITE" id="PS50005">
    <property type="entry name" value="TPR"/>
    <property type="match status" value="2"/>
</dbReference>
<dbReference type="SUPFAM" id="SSF48452">
    <property type="entry name" value="TPR-like"/>
    <property type="match status" value="2"/>
</dbReference>
<reference evidence="4 5" key="1">
    <citation type="submission" date="2013-05" db="EMBL/GenBank/DDBJ databases">
        <title>Genome sequence of Streptomyces sparsogenes DSM 40356.</title>
        <authorList>
            <person name="Coyne S."/>
            <person name="Seebeck F.P."/>
        </authorList>
    </citation>
    <scope>NUCLEOTIDE SEQUENCE [LARGE SCALE GENOMIC DNA]</scope>
    <source>
        <strain evidence="4 5">DSM 40356</strain>
    </source>
</reference>
<proteinExistence type="predicted"/>
<dbReference type="GeneID" id="96747386"/>
<evidence type="ECO:0000313" key="5">
    <source>
        <dbReference type="Proteomes" id="UP000186168"/>
    </source>
</evidence>
<dbReference type="STRING" id="67365.GCA_001704635_02722"/>
<dbReference type="PANTHER" id="PTHR47691:SF3">
    <property type="entry name" value="HTH-TYPE TRANSCRIPTIONAL REGULATOR RV0890C-RELATED"/>
    <property type="match status" value="1"/>
</dbReference>
<dbReference type="InterPro" id="IPR011990">
    <property type="entry name" value="TPR-like_helical_dom_sf"/>
</dbReference>
<keyword evidence="5" id="KW-1185">Reference proteome</keyword>
<name>A0A1R1SCC3_9ACTN</name>
<dbReference type="Pfam" id="PF13560">
    <property type="entry name" value="HTH_31"/>
    <property type="match status" value="1"/>
</dbReference>
<feature type="region of interest" description="Disordered" evidence="2">
    <location>
        <begin position="93"/>
        <end position="157"/>
    </location>
</feature>
<dbReference type="InterPro" id="IPR041617">
    <property type="entry name" value="TPR_MalT"/>
</dbReference>
<dbReference type="RefSeq" id="WP_065967328.1">
    <property type="nucleotide sequence ID" value="NZ_ASQP01000384.1"/>
</dbReference>
<dbReference type="Proteomes" id="UP000186168">
    <property type="component" value="Unassembled WGS sequence"/>
</dbReference>
<dbReference type="AlphaFoldDB" id="A0A1R1SCC3"/>
<gene>
    <name evidence="4" type="ORF">SPAR_28761</name>
</gene>
<feature type="repeat" description="TPR" evidence="1">
    <location>
        <begin position="722"/>
        <end position="755"/>
    </location>
</feature>
<organism evidence="4 5">
    <name type="scientific">Streptomyces sparsogenes DSM 40356</name>
    <dbReference type="NCBI Taxonomy" id="1331668"/>
    <lineage>
        <taxon>Bacteria</taxon>
        <taxon>Bacillati</taxon>
        <taxon>Actinomycetota</taxon>
        <taxon>Actinomycetes</taxon>
        <taxon>Kitasatosporales</taxon>
        <taxon>Streptomycetaceae</taxon>
        <taxon>Streptomyces</taxon>
    </lineage>
</organism>
<dbReference type="SMART" id="SM00382">
    <property type="entry name" value="AAA"/>
    <property type="match status" value="1"/>
</dbReference>
<sequence length="880" mass="93867">MTTSLPGPGAARTAAEFVALLRAMKTRSGLSYRALERRARRAGDQLPTSTLSGALNRLSLPSEDVVAALVRACGGSPRTVREWVEARHALALREQSVPGTDPPATNPSATNPSGTGTAADPPAPSPERADATGGDGHQDGEGPGARQPVPCLLPPDPPLFVGREAELAEARRLLGRERPGPATLLITGPAGVGKTAFAVRAGHLLAPRFPDGQLYVDLRGFGEDPAEPFTVLGAFLRALGVRGGAVPAELTDRIHLYRTLMAPRQMLVVLDNAADALQVRDLLPSGPHCATVVTSRTTLADLGGRRLPLDVLDSATGLALLREMLGPDRTAADHASARSIVETCEGLPLAVWVAGARLAARPHWPLARVARALADEQRKLDELAVGHIAVRASLELTYRGMAPATRHALRMLALLPGPDFAAWALAASLDTGLADAEAVLDDLIEVHLVEIASAGAAGFRYRLHDLVRLLGRERAEREVPREDRAAALTRLVGASLHLADFAAETLSVDFLGISQTDLAVWRLSPADADQVFADPLVWFTDERRFLIDVVDQALDGTDVAAAAGLATALTTLFQVGSHFDDWERLQGRALKAALRADDQRSATKLHRCLGELTTILDRYPEALEHFRQALLLAEGEGPAYRASATAGLAYVHRLLGQYDLAVRHFGQASELARSAGNVNCLVYATNGIGVIDLEQGRVEAAMARFTECLRVSREAGYRPGEAQALRCLGQSHRERGEYPAAAGCFRQAASISEDLGDRLGATHATCWLGDVLERQGEHAEGRRLLARSLWAYREFGNLWGEAATLYALAEAQLAAGRPDPARRRAEAAVGLWRRIGSRTWLAVGLDTLAKAHALAGDPDAAALARHEAAAARTPQDGTGR</sequence>
<evidence type="ECO:0000256" key="2">
    <source>
        <dbReference type="SAM" id="MobiDB-lite"/>
    </source>
</evidence>
<dbReference type="InterPro" id="IPR003593">
    <property type="entry name" value="AAA+_ATPase"/>
</dbReference>
<comment type="caution">
    <text evidence="4">The sequence shown here is derived from an EMBL/GenBank/DDBJ whole genome shotgun (WGS) entry which is preliminary data.</text>
</comment>
<dbReference type="SMART" id="SM00028">
    <property type="entry name" value="TPR"/>
    <property type="match status" value="5"/>
</dbReference>
<dbReference type="Gene3D" id="3.40.50.300">
    <property type="entry name" value="P-loop containing nucleotide triphosphate hydrolases"/>
    <property type="match status" value="1"/>
</dbReference>
<feature type="domain" description="AAA+ ATPase" evidence="3">
    <location>
        <begin position="180"/>
        <end position="313"/>
    </location>
</feature>
<dbReference type="Gene3D" id="1.25.40.10">
    <property type="entry name" value="Tetratricopeptide repeat domain"/>
    <property type="match status" value="1"/>
</dbReference>
<accession>A0A1R1SCC3</accession>
<evidence type="ECO:0000313" key="4">
    <source>
        <dbReference type="EMBL" id="OMI35926.1"/>
    </source>
</evidence>
<dbReference type="Pfam" id="PF17874">
    <property type="entry name" value="TPR_MalT"/>
    <property type="match status" value="1"/>
</dbReference>
<evidence type="ECO:0000259" key="3">
    <source>
        <dbReference type="SMART" id="SM00382"/>
    </source>
</evidence>
<dbReference type="InterPro" id="IPR019734">
    <property type="entry name" value="TPR_rpt"/>
</dbReference>
<evidence type="ECO:0000256" key="1">
    <source>
        <dbReference type="PROSITE-ProRule" id="PRU00339"/>
    </source>
</evidence>